<evidence type="ECO:0000256" key="1">
    <source>
        <dbReference type="SAM" id="SignalP"/>
    </source>
</evidence>
<name>A0ABR6RIU0_9BURK</name>
<accession>A0ABR6RIU0</accession>
<comment type="caution">
    <text evidence="2">The sequence shown here is derived from an EMBL/GenBank/DDBJ whole genome shotgun (WGS) entry which is preliminary data.</text>
</comment>
<sequence length="389" mass="43504">MKFSKMLRWIALGALTLSWGWSAAFQIGPLGTRHEERLTNEPNSTLADIAGKLGVLVKAPVHEEITHLGKWCHVERTNLATDTYCSGRDVGYASPYVIYGVRWNDLPPFLLEKGQGNCDYMGRKNVCRDQTVRFSTQPACWYCLFKDAERKAQSKAIVGCNKVANSIQGNLMTRSHFGDLQFLHGMANAPDLHPVYTRAQILEWLEFAWKVSSKEIRPQAQLKTIDNPTIQQHFGCTEWTVADLYLLGRQDAESGLITQIREIAFGSVLHTVQDSFAAAHAEREPKLSGERCEGTSFMTPARIVEFHAYGAQDGALHDHDDSREAMAAVAQDRWPEAVEVTRNLFELQADGAKWADASTYLQCVFTLSDARRASSPGDAYRRVLAPVQP</sequence>
<dbReference type="Proteomes" id="UP000562492">
    <property type="component" value="Unassembled WGS sequence"/>
</dbReference>
<evidence type="ECO:0000313" key="2">
    <source>
        <dbReference type="EMBL" id="MBB6579072.1"/>
    </source>
</evidence>
<feature type="signal peptide" evidence="1">
    <location>
        <begin position="1"/>
        <end position="23"/>
    </location>
</feature>
<proteinExistence type="predicted"/>
<protein>
    <submittedName>
        <fullName evidence="2">Uncharacterized protein</fullName>
    </submittedName>
</protein>
<keyword evidence="1" id="KW-0732">Signal</keyword>
<dbReference type="EMBL" id="JACHKZ010000022">
    <property type="protein sequence ID" value="MBB6579072.1"/>
    <property type="molecule type" value="Genomic_DNA"/>
</dbReference>
<dbReference type="RefSeq" id="WP_184709994.1">
    <property type="nucleotide sequence ID" value="NZ_JACHKZ010000022.1"/>
</dbReference>
<evidence type="ECO:0000313" key="3">
    <source>
        <dbReference type="Proteomes" id="UP000562492"/>
    </source>
</evidence>
<keyword evidence="3" id="KW-1185">Reference proteome</keyword>
<organism evidence="2 3">
    <name type="scientific">Comamonas odontotermitis</name>
    <dbReference type="NCBI Taxonomy" id="379895"/>
    <lineage>
        <taxon>Bacteria</taxon>
        <taxon>Pseudomonadati</taxon>
        <taxon>Pseudomonadota</taxon>
        <taxon>Betaproteobacteria</taxon>
        <taxon>Burkholderiales</taxon>
        <taxon>Comamonadaceae</taxon>
        <taxon>Comamonas</taxon>
    </lineage>
</organism>
<gene>
    <name evidence="2" type="ORF">HNP33_003182</name>
</gene>
<feature type="chain" id="PRO_5045840021" evidence="1">
    <location>
        <begin position="24"/>
        <end position="389"/>
    </location>
</feature>
<reference evidence="2 3" key="1">
    <citation type="submission" date="2020-08" db="EMBL/GenBank/DDBJ databases">
        <title>Functional genomics of gut bacteria from endangered species of beetles.</title>
        <authorList>
            <person name="Carlos-Shanley C."/>
        </authorList>
    </citation>
    <scope>NUCLEOTIDE SEQUENCE [LARGE SCALE GENOMIC DNA]</scope>
    <source>
        <strain evidence="2 3">S00124</strain>
    </source>
</reference>